<evidence type="ECO:0000313" key="2">
    <source>
        <dbReference type="EMBL" id="KDO03419.1"/>
    </source>
</evidence>
<dbReference type="RefSeq" id="WP_008580457.1">
    <property type="nucleotide sequence ID" value="NZ_CP113531.1"/>
</dbReference>
<dbReference type="AlphaFoldDB" id="A0A8E0WMW0"/>
<dbReference type="Proteomes" id="UP000027161">
    <property type="component" value="Unassembled WGS sequence"/>
</dbReference>
<dbReference type="EMBL" id="JFKF01000035">
    <property type="protein sequence ID" value="KDO03419.1"/>
    <property type="molecule type" value="Genomic_DNA"/>
</dbReference>
<keyword evidence="3" id="KW-1185">Reference proteome</keyword>
<comment type="caution">
    <text evidence="2">The sequence shown here is derived from an EMBL/GenBank/DDBJ whole genome shotgun (WGS) entry which is preliminary data.</text>
</comment>
<gene>
    <name evidence="2" type="ORF">REISMN_01950</name>
</gene>
<protein>
    <submittedName>
        <fullName evidence="2">Putative neuraminidase (Sialidase)</fullName>
    </submittedName>
</protein>
<reference evidence="2 3" key="1">
    <citation type="submission" date="2014-02" db="EMBL/GenBank/DDBJ databases">
        <title>Draft genome sequence of Rickettsia buchneri sp. nov. ISO7T.</title>
        <authorList>
            <person name="Felsheim R.F."/>
            <person name="Kurtti T.J."/>
            <person name="Munderloh U.G."/>
        </authorList>
    </citation>
    <scope>NUCLEOTIDE SEQUENCE [LARGE SCALE GENOMIC DNA]</scope>
    <source>
        <strain evidence="2 3">ISO7</strain>
    </source>
</reference>
<dbReference type="Gene3D" id="2.120.10.10">
    <property type="match status" value="1"/>
</dbReference>
<dbReference type="SUPFAM" id="SSF50939">
    <property type="entry name" value="Sialidases"/>
    <property type="match status" value="1"/>
</dbReference>
<dbReference type="InterPro" id="IPR011040">
    <property type="entry name" value="Sialidase"/>
</dbReference>
<feature type="domain" description="Sialidase" evidence="1">
    <location>
        <begin position="38"/>
        <end position="346"/>
    </location>
</feature>
<evidence type="ECO:0000313" key="3">
    <source>
        <dbReference type="Proteomes" id="UP000027161"/>
    </source>
</evidence>
<accession>A0A8E0WMW0</accession>
<name>A0A8E0WMW0_9RICK</name>
<dbReference type="CDD" id="cd15482">
    <property type="entry name" value="Sialidase_non-viral"/>
    <property type="match status" value="1"/>
</dbReference>
<dbReference type="PANTHER" id="PTHR43752:SF2">
    <property type="entry name" value="BNR_ASP-BOX REPEAT FAMILY PROTEIN"/>
    <property type="match status" value="1"/>
</dbReference>
<sequence>MQNKIPILETTIDEFILHDLDLKDVHAVNLLVLNEQELIVTFFGKRKSEPKGLEENNSIWVCFGLKENRRYQWSIPQRIVSPQYFQDHHIPLKKDNGVISCGNPVLTLFNNQLLIFSKIGPYPRTWSGILSRSYDHGVTWQEPEILHGILGPTRNKPLILQDNIMLSPSSRESCIDDFPYVESSSDLRIWHTSSPILTHNPKIFQEGYRGFIQPTLVPLTDTAGHKIIMLVRPRNTNPSYSKLHIHRSVSVNKGKDWSNLKPIDLLNPDSAIDAVNLGNNLLLLAYNRVVHYSKFRNILSLAVSFNEGLNWYPIKIKYSTFPEGDIEYSKITSQEYSYPAILMDTNNQEIHVVYTFNRVNFKHKVFSFANLFEIS</sequence>
<organism evidence="2 3">
    <name type="scientific">Rickettsia tamurae subsp. buchneri</name>
    <dbReference type="NCBI Taxonomy" id="1462938"/>
    <lineage>
        <taxon>Bacteria</taxon>
        <taxon>Pseudomonadati</taxon>
        <taxon>Pseudomonadota</taxon>
        <taxon>Alphaproteobacteria</taxon>
        <taxon>Rickettsiales</taxon>
        <taxon>Rickettsiaceae</taxon>
        <taxon>Rickettsieae</taxon>
        <taxon>Rickettsia</taxon>
        <taxon>spotted fever group</taxon>
    </lineage>
</organism>
<dbReference type="Pfam" id="PF13088">
    <property type="entry name" value="BNR_2"/>
    <property type="match status" value="1"/>
</dbReference>
<dbReference type="InterPro" id="IPR036278">
    <property type="entry name" value="Sialidase_sf"/>
</dbReference>
<evidence type="ECO:0000259" key="1">
    <source>
        <dbReference type="Pfam" id="PF13088"/>
    </source>
</evidence>
<proteinExistence type="predicted"/>
<dbReference type="PANTHER" id="PTHR43752">
    <property type="entry name" value="BNR/ASP-BOX REPEAT FAMILY PROTEIN"/>
    <property type="match status" value="1"/>
</dbReference>